<dbReference type="Pfam" id="PF00501">
    <property type="entry name" value="AMP-binding"/>
    <property type="match status" value="1"/>
</dbReference>
<dbReference type="PANTHER" id="PTHR43201:SF6">
    <property type="entry name" value="ACYL COA SYNTHETASE (EUROFUNG)"/>
    <property type="match status" value="1"/>
</dbReference>
<dbReference type="GO" id="GO:0006631">
    <property type="term" value="P:fatty acid metabolic process"/>
    <property type="evidence" value="ECO:0007669"/>
    <property type="project" value="TreeGrafter"/>
</dbReference>
<name>A0A9P9DZK6_9HYPO</name>
<dbReference type="InterPro" id="IPR020845">
    <property type="entry name" value="AMP-binding_CS"/>
</dbReference>
<evidence type="ECO:0000313" key="3">
    <source>
        <dbReference type="EMBL" id="KAH7127887.1"/>
    </source>
</evidence>
<evidence type="ECO:0000313" key="4">
    <source>
        <dbReference type="Proteomes" id="UP000717696"/>
    </source>
</evidence>
<accession>A0A9P9DZK6</accession>
<feature type="domain" description="AMP-dependent synthetase/ligase" evidence="1">
    <location>
        <begin position="29"/>
        <end position="395"/>
    </location>
</feature>
<dbReference type="Proteomes" id="UP000717696">
    <property type="component" value="Unassembled WGS sequence"/>
</dbReference>
<gene>
    <name evidence="3" type="ORF">B0J13DRAFT_588608</name>
</gene>
<feature type="domain" description="AMP-binding enzyme C-terminal" evidence="2">
    <location>
        <begin position="450"/>
        <end position="533"/>
    </location>
</feature>
<dbReference type="SUPFAM" id="SSF56801">
    <property type="entry name" value="Acetyl-CoA synthetase-like"/>
    <property type="match status" value="1"/>
</dbReference>
<dbReference type="PROSITE" id="PS00455">
    <property type="entry name" value="AMP_BINDING"/>
    <property type="match status" value="1"/>
</dbReference>
<sequence length="556" mass="61030">MESSQPKLSLVKGPTEPPLWHLTLGSLTDQQAARYGDRPAVIVPWQNARLSYRQLASRSWMVAEALFKLGIRHGDCVGIMAGNRFEYLEALLGASRLGCCKVLFTAASIGSRTTNRHINELRGHGASGSSLPDLCHIILFDKTSQINGELKAQLYSSFISTSSIAAADNVDLIRIVQSVTPDDVINLQFTSGTTGDPKAAMLSSFNIVNNGRFTGDALRLTEHDVVCCPPPLFHCFGLVLGFMACFTHGSSIILPSDSFDASQVLQSITDESATVLYGVPTMFVAELEVADKIGWAPTTLRLGLSAGSAMPAALGRKLRIKMGLEKVLIGYGMTETSPITFFTDVEDSLDRRLNSIGRIIPHAMGKVINSSGNILPRGQRGELCTAGFGLQKGYWRNQAKTDEVMKKDEDGVLWMHTGDEVYIDDEGYAYITGRIKDMIIRGGENIFPREIEERLLEHPSIAEASVVGINDEKYGEVVGAFLRLAPVTKVKPQDEDIRAWAIEKLGRHKVPRHIFWVGVREAMADFPKTGSGKHQKHLLRDIGNRLIKQSIVKPKL</sequence>
<dbReference type="OrthoDB" id="10253115at2759"/>
<keyword evidence="4" id="KW-1185">Reference proteome</keyword>
<dbReference type="AlphaFoldDB" id="A0A9P9DZK6"/>
<dbReference type="Pfam" id="PF13193">
    <property type="entry name" value="AMP-binding_C"/>
    <property type="match status" value="1"/>
</dbReference>
<dbReference type="InterPro" id="IPR000873">
    <property type="entry name" value="AMP-dep_synth/lig_dom"/>
</dbReference>
<comment type="caution">
    <text evidence="3">The sequence shown here is derived from an EMBL/GenBank/DDBJ whole genome shotgun (WGS) entry which is preliminary data.</text>
</comment>
<dbReference type="Gene3D" id="3.40.50.12780">
    <property type="entry name" value="N-terminal domain of ligase-like"/>
    <property type="match status" value="1"/>
</dbReference>
<dbReference type="EMBL" id="JAGMUU010000022">
    <property type="protein sequence ID" value="KAH7127887.1"/>
    <property type="molecule type" value="Genomic_DNA"/>
</dbReference>
<evidence type="ECO:0000259" key="2">
    <source>
        <dbReference type="Pfam" id="PF13193"/>
    </source>
</evidence>
<dbReference type="InterPro" id="IPR042099">
    <property type="entry name" value="ANL_N_sf"/>
</dbReference>
<dbReference type="InterPro" id="IPR025110">
    <property type="entry name" value="AMP-bd_C"/>
</dbReference>
<dbReference type="PANTHER" id="PTHR43201">
    <property type="entry name" value="ACYL-COA SYNTHETASE"/>
    <property type="match status" value="1"/>
</dbReference>
<protein>
    <submittedName>
        <fullName evidence="3">Uncharacterized protein</fullName>
    </submittedName>
</protein>
<dbReference type="InterPro" id="IPR045851">
    <property type="entry name" value="AMP-bd_C_sf"/>
</dbReference>
<evidence type="ECO:0000259" key="1">
    <source>
        <dbReference type="Pfam" id="PF00501"/>
    </source>
</evidence>
<dbReference type="Gene3D" id="3.30.300.30">
    <property type="match status" value="1"/>
</dbReference>
<organism evidence="3 4">
    <name type="scientific">Dactylonectria estremocensis</name>
    <dbReference type="NCBI Taxonomy" id="1079267"/>
    <lineage>
        <taxon>Eukaryota</taxon>
        <taxon>Fungi</taxon>
        <taxon>Dikarya</taxon>
        <taxon>Ascomycota</taxon>
        <taxon>Pezizomycotina</taxon>
        <taxon>Sordariomycetes</taxon>
        <taxon>Hypocreomycetidae</taxon>
        <taxon>Hypocreales</taxon>
        <taxon>Nectriaceae</taxon>
        <taxon>Dactylonectria</taxon>
    </lineage>
</organism>
<dbReference type="GO" id="GO:0031956">
    <property type="term" value="F:medium-chain fatty acid-CoA ligase activity"/>
    <property type="evidence" value="ECO:0007669"/>
    <property type="project" value="TreeGrafter"/>
</dbReference>
<proteinExistence type="predicted"/>
<reference evidence="3" key="1">
    <citation type="journal article" date="2021" name="Nat. Commun.">
        <title>Genetic determinants of endophytism in the Arabidopsis root mycobiome.</title>
        <authorList>
            <person name="Mesny F."/>
            <person name="Miyauchi S."/>
            <person name="Thiergart T."/>
            <person name="Pickel B."/>
            <person name="Atanasova L."/>
            <person name="Karlsson M."/>
            <person name="Huettel B."/>
            <person name="Barry K.W."/>
            <person name="Haridas S."/>
            <person name="Chen C."/>
            <person name="Bauer D."/>
            <person name="Andreopoulos W."/>
            <person name="Pangilinan J."/>
            <person name="LaButti K."/>
            <person name="Riley R."/>
            <person name="Lipzen A."/>
            <person name="Clum A."/>
            <person name="Drula E."/>
            <person name="Henrissat B."/>
            <person name="Kohler A."/>
            <person name="Grigoriev I.V."/>
            <person name="Martin F.M."/>
            <person name="Hacquard S."/>
        </authorList>
    </citation>
    <scope>NUCLEOTIDE SEQUENCE</scope>
    <source>
        <strain evidence="3">MPI-CAGE-AT-0021</strain>
    </source>
</reference>